<reference evidence="1 2" key="1">
    <citation type="submission" date="2020-08" db="EMBL/GenBank/DDBJ databases">
        <title>Sequencing the genomes of 1000 actinobacteria strains.</title>
        <authorList>
            <person name="Klenk H.-P."/>
        </authorList>
    </citation>
    <scope>NUCLEOTIDE SEQUENCE [LARGE SCALE GENOMIC DNA]</scope>
    <source>
        <strain evidence="1 2">DSM 22826</strain>
    </source>
</reference>
<name>A0A839QKY7_9MICC</name>
<evidence type="ECO:0000313" key="2">
    <source>
        <dbReference type="Proteomes" id="UP000523000"/>
    </source>
</evidence>
<sequence>MDTAQEDSEDAELKALLRIAFESQIPNFGSYNLVLATGTSGSSAPAVIGYRREPIEVVLAPLNPISLTPKSAAIEINITNLSHLALVNDGGYEIGTSTGRVFRFKVPASASLDLPDTGHRVLLDQDVDSLDFTEFMDLFMDTLDRAPRDMP</sequence>
<organism evidence="1 2">
    <name type="scientific">Paeniglutamicibacter cryotolerans</name>
    <dbReference type="NCBI Taxonomy" id="670079"/>
    <lineage>
        <taxon>Bacteria</taxon>
        <taxon>Bacillati</taxon>
        <taxon>Actinomycetota</taxon>
        <taxon>Actinomycetes</taxon>
        <taxon>Micrococcales</taxon>
        <taxon>Micrococcaceae</taxon>
        <taxon>Paeniglutamicibacter</taxon>
    </lineage>
</organism>
<dbReference type="AlphaFoldDB" id="A0A839QKY7"/>
<comment type="caution">
    <text evidence="1">The sequence shown here is derived from an EMBL/GenBank/DDBJ whole genome shotgun (WGS) entry which is preliminary data.</text>
</comment>
<protein>
    <submittedName>
        <fullName evidence="1">Uncharacterized protein</fullName>
    </submittedName>
</protein>
<accession>A0A839QKY7</accession>
<evidence type="ECO:0000313" key="1">
    <source>
        <dbReference type="EMBL" id="MBB2996480.1"/>
    </source>
</evidence>
<dbReference type="Proteomes" id="UP000523000">
    <property type="component" value="Unassembled WGS sequence"/>
</dbReference>
<proteinExistence type="predicted"/>
<gene>
    <name evidence="1" type="ORF">E9229_002671</name>
</gene>
<keyword evidence="2" id="KW-1185">Reference proteome</keyword>
<dbReference type="RefSeq" id="WP_183511755.1">
    <property type="nucleotide sequence ID" value="NZ_BAABGK010000012.1"/>
</dbReference>
<dbReference type="EMBL" id="JACHVS010000001">
    <property type="protein sequence ID" value="MBB2996480.1"/>
    <property type="molecule type" value="Genomic_DNA"/>
</dbReference>